<evidence type="ECO:0000313" key="2">
    <source>
        <dbReference type="EMBL" id="KAG7291578.1"/>
    </source>
</evidence>
<evidence type="ECO:0000256" key="1">
    <source>
        <dbReference type="SAM" id="MobiDB-lite"/>
    </source>
</evidence>
<comment type="caution">
    <text evidence="2">The sequence shown here is derived from an EMBL/GenBank/DDBJ whole genome shotgun (WGS) entry which is preliminary data.</text>
</comment>
<sequence length="748" mass="80737">MAAPAFHQNIDPAIAGPQDGGMPPPPTPSAKGLRGQAGLHVARRGTRRNERAPSMASTINSVSATDAFSSQPEPQNSAPQNATPARVLGTPARGPSVVSSLAEDTPSRNAARKRLMASMLPRLLTASDDLFTQLCSDQVDDEMWETERKGFKSAFDAYRAHYIGHPSDPVLNPDFVADAMGLDRASAQCDRVFRTVSAANLVSLLDEITPMDHQELLMLLQDWNSGFPDLYLGASSDNNDSEMRGQVINQVLTIRTQLAIFTLQAFKNSSEPFHPFEQVAKVWCNGDVSVGAVEAFLGNNEDALQLKPIARVEPEVDDLAENHNRTRLRSICSMLPNQLVQGDNLDLGQLLETYPIEGFVDELRNFVKACFVRIKRLLQQEASVGADVSSLARAASDVASGADSQLWSQLATDSMPHSLGRAESGPAPMPHMFTLQGLKQTEQQASGDYGNSSQLLSASYPPEMPRPIAFPHGFSSSPAPASHAQQGGLPSSGSMYAESAAMVAQGVGRKRRAPAEPAQGGEETPGSSAKKPRGRRKKNEPAATAPASTAAPSSAPLAAAVAQSQYPPLPGTQDEPDLEAVLQRTKEISAAARKVKEPQVRSAWVKKDVALLIKAVHRYQCKWSAIEKEIKAGSIPFERPRDQQALRDKARLLKQDFLKVDALLPRGFDLVVLGKKEREAVKAVGKNPDRRESDVDENNRPVNTEPVPEDLAAPVPRPASLPPAEPQQEHQLQALPESQPVAPEPPAM</sequence>
<name>A0AAD4F6D5_9PEZI</name>
<organism evidence="2 3">
    <name type="scientific">Staphylotrichum longicolle</name>
    <dbReference type="NCBI Taxonomy" id="669026"/>
    <lineage>
        <taxon>Eukaryota</taxon>
        <taxon>Fungi</taxon>
        <taxon>Dikarya</taxon>
        <taxon>Ascomycota</taxon>
        <taxon>Pezizomycotina</taxon>
        <taxon>Sordariomycetes</taxon>
        <taxon>Sordariomycetidae</taxon>
        <taxon>Sordariales</taxon>
        <taxon>Chaetomiaceae</taxon>
        <taxon>Staphylotrichum</taxon>
    </lineage>
</organism>
<reference evidence="2" key="1">
    <citation type="submission" date="2023-02" db="EMBL/GenBank/DDBJ databases">
        <authorList>
            <person name="Palmer J.M."/>
        </authorList>
    </citation>
    <scope>NUCLEOTIDE SEQUENCE</scope>
    <source>
        <strain evidence="2">FW57</strain>
    </source>
</reference>
<feature type="compositionally biased region" description="Pro residues" evidence="1">
    <location>
        <begin position="715"/>
        <end position="725"/>
    </location>
</feature>
<dbReference type="AlphaFoldDB" id="A0AAD4F6D5"/>
<feature type="compositionally biased region" description="Polar residues" evidence="1">
    <location>
        <begin position="55"/>
        <end position="83"/>
    </location>
</feature>
<dbReference type="EMBL" id="JAHCVI010000001">
    <property type="protein sequence ID" value="KAG7291578.1"/>
    <property type="molecule type" value="Genomic_DNA"/>
</dbReference>
<feature type="compositionally biased region" description="Polar residues" evidence="1">
    <location>
        <begin position="441"/>
        <end position="457"/>
    </location>
</feature>
<feature type="compositionally biased region" description="Low complexity" evidence="1">
    <location>
        <begin position="469"/>
        <end position="487"/>
    </location>
</feature>
<feature type="region of interest" description="Disordered" evidence="1">
    <location>
        <begin position="679"/>
        <end position="748"/>
    </location>
</feature>
<accession>A0AAD4F6D5</accession>
<evidence type="ECO:0000313" key="3">
    <source>
        <dbReference type="Proteomes" id="UP001197093"/>
    </source>
</evidence>
<feature type="compositionally biased region" description="Basic and acidic residues" evidence="1">
    <location>
        <begin position="679"/>
        <end position="699"/>
    </location>
</feature>
<gene>
    <name evidence="2" type="ORF">NEMBOFW57_001597</name>
</gene>
<feature type="region of interest" description="Disordered" evidence="1">
    <location>
        <begin position="441"/>
        <end position="575"/>
    </location>
</feature>
<protein>
    <submittedName>
        <fullName evidence="2">Uncharacterized protein</fullName>
    </submittedName>
</protein>
<feature type="region of interest" description="Disordered" evidence="1">
    <location>
        <begin position="1"/>
        <end position="106"/>
    </location>
</feature>
<feature type="compositionally biased region" description="Low complexity" evidence="1">
    <location>
        <begin position="541"/>
        <end position="565"/>
    </location>
</feature>
<dbReference type="Proteomes" id="UP001197093">
    <property type="component" value="Unassembled WGS sequence"/>
</dbReference>
<keyword evidence="3" id="KW-1185">Reference proteome</keyword>
<proteinExistence type="predicted"/>